<evidence type="ECO:0000256" key="5">
    <source>
        <dbReference type="ARBA" id="ARBA00013958"/>
    </source>
</evidence>
<dbReference type="PROSITE" id="PS50106">
    <property type="entry name" value="PDZ"/>
    <property type="match status" value="2"/>
</dbReference>
<evidence type="ECO:0000256" key="7">
    <source>
        <dbReference type="ARBA" id="ARBA00022729"/>
    </source>
</evidence>
<evidence type="ECO:0000256" key="13">
    <source>
        <dbReference type="ARBA" id="ARBA00032850"/>
    </source>
</evidence>
<dbReference type="InterPro" id="IPR011782">
    <property type="entry name" value="Pept_S1C_Do"/>
</dbReference>
<evidence type="ECO:0000256" key="10">
    <source>
        <dbReference type="ARBA" id="ARBA00022801"/>
    </source>
</evidence>
<dbReference type="Gene3D" id="2.30.42.10">
    <property type="match status" value="2"/>
</dbReference>
<dbReference type="SUPFAM" id="SSF50494">
    <property type="entry name" value="Trypsin-like serine proteases"/>
    <property type="match status" value="1"/>
</dbReference>
<dbReference type="InterPro" id="IPR001478">
    <property type="entry name" value="PDZ"/>
</dbReference>
<feature type="binding site" evidence="15">
    <location>
        <begin position="218"/>
        <end position="220"/>
    </location>
    <ligand>
        <name>substrate</name>
    </ligand>
</feature>
<dbReference type="Proteomes" id="UP000298602">
    <property type="component" value="Chromosome"/>
</dbReference>
<keyword evidence="10" id="KW-0378">Hydrolase</keyword>
<dbReference type="SUPFAM" id="SSF50156">
    <property type="entry name" value="PDZ domain-like"/>
    <property type="match status" value="2"/>
</dbReference>
<feature type="active site" description="Charge relay system" evidence="14">
    <location>
        <position position="220"/>
    </location>
</feature>
<comment type="similarity">
    <text evidence="3">Belongs to the peptidase S1C family.</text>
</comment>
<dbReference type="PRINTS" id="PR00834">
    <property type="entry name" value="PROTEASES2C"/>
</dbReference>
<proteinExistence type="inferred from homology"/>
<dbReference type="GO" id="GO:0006508">
    <property type="term" value="P:proteolysis"/>
    <property type="evidence" value="ECO:0007669"/>
    <property type="project" value="UniProtKB-KW"/>
</dbReference>
<dbReference type="NCBIfam" id="TIGR02037">
    <property type="entry name" value="degP_htrA_DO"/>
    <property type="match status" value="1"/>
</dbReference>
<evidence type="ECO:0000256" key="14">
    <source>
        <dbReference type="PIRSR" id="PIRSR611782-1"/>
    </source>
</evidence>
<dbReference type="InterPro" id="IPR036034">
    <property type="entry name" value="PDZ_sf"/>
</dbReference>
<evidence type="ECO:0000256" key="16">
    <source>
        <dbReference type="SAM" id="SignalP"/>
    </source>
</evidence>
<dbReference type="EMBL" id="CP040098">
    <property type="protein sequence ID" value="QCQ23400.1"/>
    <property type="molecule type" value="Genomic_DNA"/>
</dbReference>
<feature type="domain" description="PDZ" evidence="17">
    <location>
        <begin position="260"/>
        <end position="325"/>
    </location>
</feature>
<dbReference type="GO" id="GO:0004252">
    <property type="term" value="F:serine-type endopeptidase activity"/>
    <property type="evidence" value="ECO:0007669"/>
    <property type="project" value="InterPro"/>
</dbReference>
<evidence type="ECO:0000256" key="1">
    <source>
        <dbReference type="ARBA" id="ARBA00001772"/>
    </source>
</evidence>
<dbReference type="PANTHER" id="PTHR22939:SF130">
    <property type="entry name" value="PERIPLASMIC SERINE ENDOPROTEASE DEGP-LIKE-RELATED"/>
    <property type="match status" value="1"/>
</dbReference>
<keyword evidence="7 16" id="KW-0732">Signal</keyword>
<keyword evidence="6 18" id="KW-0645">Protease</keyword>
<keyword evidence="12" id="KW-0346">Stress response</keyword>
<evidence type="ECO:0000256" key="4">
    <source>
        <dbReference type="ARBA" id="ARBA00013035"/>
    </source>
</evidence>
<comment type="subcellular location">
    <subcellularLocation>
        <location evidence="2">Periplasm</location>
    </subcellularLocation>
</comment>
<evidence type="ECO:0000256" key="15">
    <source>
        <dbReference type="PIRSR" id="PIRSR611782-2"/>
    </source>
</evidence>
<organism evidence="18 19">
    <name type="scientific">Desulfoglaeba alkanexedens ALDC</name>
    <dbReference type="NCBI Taxonomy" id="980445"/>
    <lineage>
        <taxon>Bacteria</taxon>
        <taxon>Pseudomonadati</taxon>
        <taxon>Thermodesulfobacteriota</taxon>
        <taxon>Syntrophobacteria</taxon>
        <taxon>Syntrophobacterales</taxon>
        <taxon>Syntrophobacteraceae</taxon>
        <taxon>Desulfoglaeba</taxon>
    </lineage>
</organism>
<dbReference type="KEGG" id="dax:FDQ92_02075"/>
<evidence type="ECO:0000256" key="12">
    <source>
        <dbReference type="ARBA" id="ARBA00023016"/>
    </source>
</evidence>
<dbReference type="Pfam" id="PF00595">
    <property type="entry name" value="PDZ"/>
    <property type="match status" value="1"/>
</dbReference>
<accession>A0A4P8L640</accession>
<keyword evidence="9" id="KW-0574">Periplasm</keyword>
<feature type="binding site" evidence="15">
    <location>
        <position position="115"/>
    </location>
    <ligand>
        <name>substrate</name>
    </ligand>
</feature>
<protein>
    <recommendedName>
        <fullName evidence="5">Probable periplasmic serine endoprotease DegP-like</fullName>
        <ecNumber evidence="4">3.4.21.107</ecNumber>
    </recommendedName>
    <alternativeName>
        <fullName evidence="13">Protease Do</fullName>
    </alternativeName>
</protein>
<dbReference type="InterPro" id="IPR001940">
    <property type="entry name" value="Peptidase_S1C"/>
</dbReference>
<dbReference type="Gene3D" id="2.40.10.120">
    <property type="match status" value="1"/>
</dbReference>
<feature type="binding site" evidence="15">
    <location>
        <begin position="236"/>
        <end position="240"/>
    </location>
    <ligand>
        <name>substrate</name>
    </ligand>
</feature>
<evidence type="ECO:0000313" key="19">
    <source>
        <dbReference type="Proteomes" id="UP000298602"/>
    </source>
</evidence>
<reference evidence="18 19" key="2">
    <citation type="submission" date="2019-05" db="EMBL/GenBank/DDBJ databases">
        <authorList>
            <person name="Suflita J.M."/>
            <person name="Marks C.R."/>
        </authorList>
    </citation>
    <scope>NUCLEOTIDE SEQUENCE [LARGE SCALE GENOMIC DNA]</scope>
    <source>
        <strain evidence="18 19">ALDC</strain>
    </source>
</reference>
<dbReference type="OrthoDB" id="9758917at2"/>
<gene>
    <name evidence="18" type="ORF">FDQ92_02075</name>
</gene>
<dbReference type="Pfam" id="PF13365">
    <property type="entry name" value="Trypsin_2"/>
    <property type="match status" value="1"/>
</dbReference>
<dbReference type="AlphaFoldDB" id="A0A4P8L640"/>
<evidence type="ECO:0000313" key="18">
    <source>
        <dbReference type="EMBL" id="QCQ23400.1"/>
    </source>
</evidence>
<evidence type="ECO:0000256" key="6">
    <source>
        <dbReference type="ARBA" id="ARBA00022670"/>
    </source>
</evidence>
<keyword evidence="19" id="KW-1185">Reference proteome</keyword>
<evidence type="ECO:0000256" key="9">
    <source>
        <dbReference type="ARBA" id="ARBA00022764"/>
    </source>
</evidence>
<dbReference type="SMART" id="SM00228">
    <property type="entry name" value="PDZ"/>
    <property type="match status" value="2"/>
</dbReference>
<feature type="binding site" evidence="15">
    <location>
        <position position="145"/>
    </location>
    <ligand>
        <name>substrate</name>
    </ligand>
</feature>
<evidence type="ECO:0000259" key="17">
    <source>
        <dbReference type="PROSITE" id="PS50106"/>
    </source>
</evidence>
<evidence type="ECO:0000256" key="8">
    <source>
        <dbReference type="ARBA" id="ARBA00022737"/>
    </source>
</evidence>
<feature type="active site" description="Charge relay system" evidence="14">
    <location>
        <position position="145"/>
    </location>
</feature>
<dbReference type="EC" id="3.4.21.107" evidence="4"/>
<feature type="domain" description="PDZ" evidence="17">
    <location>
        <begin position="381"/>
        <end position="459"/>
    </location>
</feature>
<comment type="catalytic activity">
    <reaction evidence="1">
        <text>Acts on substrates that are at least partially unfolded. The cleavage site P1 residue is normally between a pair of hydrophobic residues, such as Val-|-Val.</text>
        <dbReference type="EC" id="3.4.21.107"/>
    </reaction>
</comment>
<keyword evidence="11" id="KW-0720">Serine protease</keyword>
<keyword evidence="8" id="KW-0677">Repeat</keyword>
<name>A0A4P8L640_9BACT</name>
<evidence type="ECO:0000256" key="11">
    <source>
        <dbReference type="ARBA" id="ARBA00022825"/>
    </source>
</evidence>
<dbReference type="CDD" id="cd10839">
    <property type="entry name" value="cpPDZ1_DegP-like"/>
    <property type="match status" value="1"/>
</dbReference>
<feature type="active site" description="Charge relay system" evidence="14">
    <location>
        <position position="115"/>
    </location>
</feature>
<evidence type="ECO:0000256" key="3">
    <source>
        <dbReference type="ARBA" id="ARBA00010541"/>
    </source>
</evidence>
<dbReference type="Pfam" id="PF13180">
    <property type="entry name" value="PDZ_2"/>
    <property type="match status" value="1"/>
</dbReference>
<evidence type="ECO:0000256" key="2">
    <source>
        <dbReference type="ARBA" id="ARBA00004418"/>
    </source>
</evidence>
<feature type="chain" id="PRO_5039125602" description="Probable periplasmic serine endoprotease DegP-like" evidence="16">
    <location>
        <begin position="20"/>
        <end position="474"/>
    </location>
</feature>
<dbReference type="PANTHER" id="PTHR22939">
    <property type="entry name" value="SERINE PROTEASE FAMILY S1C HTRA-RELATED"/>
    <property type="match status" value="1"/>
</dbReference>
<reference evidence="18 19" key="1">
    <citation type="submission" date="2019-05" db="EMBL/GenBank/DDBJ databases">
        <title>The Complete Genome Sequence of the n-alkane-degrading Desulfoglaeba alkanexedens ALDC reveals multiple alkylsuccinate synthase gene clusters.</title>
        <authorList>
            <person name="Callaghan A.V."/>
            <person name="Davidova I.A."/>
            <person name="Duncan K.E."/>
            <person name="Morris B."/>
            <person name="McInerney M.J."/>
        </authorList>
    </citation>
    <scope>NUCLEOTIDE SEQUENCE [LARGE SCALE GENOMIC DNA]</scope>
    <source>
        <strain evidence="18 19">ALDC</strain>
    </source>
</reference>
<dbReference type="InterPro" id="IPR009003">
    <property type="entry name" value="Peptidase_S1_PA"/>
</dbReference>
<sequence>MLRCALTAVLAVALTAGIAGDGWTLANPFSESAPPSFAELSDKVKESVVNISTTQVIKGHPLQPFFSPDSPFREFFGEDFFKRFFGEMPQGEMKTHSLGSGVVIDASGLILTNNHVVEKAEEIKIKLQNGKEYDAKVVGRDPKTDLALIEAKPDKDFPKPAVLGNSDAIRVGDWVMAVGNPFGLGHTVTVGIISAKGRVIGAGPYDDFLQTDAAINPGNSGGPLFNMLGEVVGVNTAIVARGQGIGFAIPINMAKEILPQLKSGKVVRGWLGVMIQDLTPELADSFGLKETKGVLVADVVADGPAHKAGLERGDIVLEFDRRPVETSHDLSRRVAAVKPGTETVIKVLRNGKEKEIHVTIGTMPEDGAPAVEPAVAESPWGLTVQNLTPELAQRFGWDESEKGVIVTEVEPGSPASDARITPGDLIKEVNREKIQNLRDYNQAVERAGEDRSLLLLIKRGEHTFYVVLAARNGG</sequence>
<feature type="signal peptide" evidence="16">
    <location>
        <begin position="1"/>
        <end position="19"/>
    </location>
</feature>